<dbReference type="Gene3D" id="2.60.40.2440">
    <property type="entry name" value="Carbohydrate binding type-21 domain"/>
    <property type="match status" value="1"/>
</dbReference>
<comment type="catalytic activity">
    <reaction evidence="1">
        <text>Hydrolysis of terminal (1-&gt;4)-linked alpha-D-glucose residues successively from non-reducing ends of the chains with release of beta-D-glucose.</text>
        <dbReference type="EC" id="3.2.1.3"/>
    </reaction>
</comment>
<dbReference type="InterPro" id="IPR038175">
    <property type="entry name" value="CBM21_dom_sf"/>
</dbReference>
<dbReference type="EC" id="3.2.1.3" evidence="3"/>
<feature type="domain" description="GH15-like" evidence="11">
    <location>
        <begin position="180"/>
        <end position="615"/>
    </location>
</feature>
<keyword evidence="5" id="KW-0119">Carbohydrate metabolism</keyword>
<protein>
    <recommendedName>
        <fullName evidence="3">glucan 1,4-alpha-glucosidase</fullName>
        <ecNumber evidence="3">3.2.1.3</ecNumber>
    </recommendedName>
    <alternativeName>
        <fullName evidence="9">1,4-alpha-D-glucan glucohydrolase</fullName>
    </alternativeName>
    <alternativeName>
        <fullName evidence="8">Glucan 1,4-alpha-glucosidase</fullName>
    </alternativeName>
</protein>
<dbReference type="EMBL" id="ML993586">
    <property type="protein sequence ID" value="KAF2170297.1"/>
    <property type="molecule type" value="Genomic_DNA"/>
</dbReference>
<dbReference type="SUPFAM" id="SSF48208">
    <property type="entry name" value="Six-hairpin glycosidases"/>
    <property type="match status" value="1"/>
</dbReference>
<proteinExistence type="inferred from homology"/>
<keyword evidence="10" id="KW-0732">Signal</keyword>
<dbReference type="InterPro" id="IPR012341">
    <property type="entry name" value="6hp_glycosidase-like_sf"/>
</dbReference>
<feature type="signal peptide" evidence="10">
    <location>
        <begin position="1"/>
        <end position="20"/>
    </location>
</feature>
<reference evidence="12" key="1">
    <citation type="journal article" date="2020" name="Stud. Mycol.">
        <title>101 Dothideomycetes genomes: a test case for predicting lifestyles and emergence of pathogens.</title>
        <authorList>
            <person name="Haridas S."/>
            <person name="Albert R."/>
            <person name="Binder M."/>
            <person name="Bloem J."/>
            <person name="Labutti K."/>
            <person name="Salamov A."/>
            <person name="Andreopoulos B."/>
            <person name="Baker S."/>
            <person name="Barry K."/>
            <person name="Bills G."/>
            <person name="Bluhm B."/>
            <person name="Cannon C."/>
            <person name="Castanera R."/>
            <person name="Culley D."/>
            <person name="Daum C."/>
            <person name="Ezra D."/>
            <person name="Gonzalez J."/>
            <person name="Henrissat B."/>
            <person name="Kuo A."/>
            <person name="Liang C."/>
            <person name="Lipzen A."/>
            <person name="Lutzoni F."/>
            <person name="Magnuson J."/>
            <person name="Mondo S."/>
            <person name="Nolan M."/>
            <person name="Ohm R."/>
            <person name="Pangilinan J."/>
            <person name="Park H.-J."/>
            <person name="Ramirez L."/>
            <person name="Alfaro M."/>
            <person name="Sun H."/>
            <person name="Tritt A."/>
            <person name="Yoshinaga Y."/>
            <person name="Zwiers L.-H."/>
            <person name="Turgeon B."/>
            <person name="Goodwin S."/>
            <person name="Spatafora J."/>
            <person name="Crous P."/>
            <person name="Grigoriev I."/>
        </authorList>
    </citation>
    <scope>NUCLEOTIDE SEQUENCE</scope>
    <source>
        <strain evidence="12">ATCC 36951</strain>
    </source>
</reference>
<evidence type="ECO:0000313" key="13">
    <source>
        <dbReference type="Proteomes" id="UP000799537"/>
    </source>
</evidence>
<dbReference type="GO" id="GO:0004339">
    <property type="term" value="F:glucan 1,4-alpha-glucosidase activity"/>
    <property type="evidence" value="ECO:0007669"/>
    <property type="project" value="UniProtKB-EC"/>
</dbReference>
<dbReference type="Pfam" id="PF00723">
    <property type="entry name" value="Glyco_hydro_15"/>
    <property type="match status" value="1"/>
</dbReference>
<keyword evidence="7" id="KW-0624">Polysaccharide degradation</keyword>
<evidence type="ECO:0000256" key="1">
    <source>
        <dbReference type="ARBA" id="ARBA00001863"/>
    </source>
</evidence>
<accession>A0A6A6CSN9</accession>
<evidence type="ECO:0000256" key="7">
    <source>
        <dbReference type="ARBA" id="ARBA00023326"/>
    </source>
</evidence>
<name>A0A6A6CSN9_ZASCE</name>
<sequence length="641" mass="69900">MGRIQAGVAVGVVLLSGVYAQSCNTTTLQASTPSSGNVVLKDFSYCGGTLNTSAYINNLAYNKKVTLYYTNAQGQATPLTSIGLGYDSSVSSSNYELWTSSTPVYIDGIQQLLNITYDVVDNNQVYSQQLNQTVVASGKPAPTLPSPPKPYATPKGFSDDITNFLDNAAGSQVRASFTKMFRNINPAVAGAVDGVVVAGRSGPSFESHVTDYEYDWVRDSSLTMEVVQQLYDASSKAGATTQYQNALFKYAAARATEQNDPNLQTGLGEPKFYLNNTIFEKPWGRPQNDGPATAAITLMEFADSYLKKGGNTTAVLQKIYDSMNYPKTAPLKKDLLFVASNWTSSSFDLWEEESSDHFYTRMVQRKALVLGAKFAKRFNDSQTASTLQSAADAISSTMSQFWDVGRQIVLYEYGPVLLGKSSYLDAAVPLGVIHGYAGDGVYSYTNEQLLSTMVRYTTSFINVYPIFNKTQKDSSGQTLGVPIGRYPEDVYNGSATEANGGNPWYLTTAAVSQYLYAASAEFTSAGKLTVTNTSKSFFDYFAPDAGVNIGQTYQHNSTQFNSVIDSVNGWGDAFMRTIKYYTPSDQSLTEEFDRDNGTPQGCADLTWSYASILTSAFQRAKTRNNKKFVQGLANLGYTENS</sequence>
<dbReference type="InterPro" id="IPR011613">
    <property type="entry name" value="GH15-like"/>
</dbReference>
<feature type="chain" id="PRO_5025498270" description="glucan 1,4-alpha-glucosidase" evidence="10">
    <location>
        <begin position="21"/>
        <end position="641"/>
    </location>
</feature>
<evidence type="ECO:0000256" key="3">
    <source>
        <dbReference type="ARBA" id="ARBA00012593"/>
    </source>
</evidence>
<evidence type="ECO:0000256" key="4">
    <source>
        <dbReference type="ARBA" id="ARBA00022801"/>
    </source>
</evidence>
<dbReference type="GO" id="GO:0000324">
    <property type="term" value="C:fungal-type vacuole"/>
    <property type="evidence" value="ECO:0007669"/>
    <property type="project" value="TreeGrafter"/>
</dbReference>
<evidence type="ECO:0000313" key="12">
    <source>
        <dbReference type="EMBL" id="KAF2170297.1"/>
    </source>
</evidence>
<comment type="similarity">
    <text evidence="2">Belongs to the glycosyl hydrolase 15 family.</text>
</comment>
<evidence type="ECO:0000256" key="10">
    <source>
        <dbReference type="SAM" id="SignalP"/>
    </source>
</evidence>
<dbReference type="Proteomes" id="UP000799537">
    <property type="component" value="Unassembled WGS sequence"/>
</dbReference>
<evidence type="ECO:0000256" key="2">
    <source>
        <dbReference type="ARBA" id="ARBA00006188"/>
    </source>
</evidence>
<dbReference type="Gene3D" id="1.50.10.10">
    <property type="match status" value="1"/>
</dbReference>
<dbReference type="InterPro" id="IPR000165">
    <property type="entry name" value="Glucoamylase"/>
</dbReference>
<evidence type="ECO:0000256" key="6">
    <source>
        <dbReference type="ARBA" id="ARBA00023295"/>
    </source>
</evidence>
<evidence type="ECO:0000256" key="9">
    <source>
        <dbReference type="ARBA" id="ARBA00033473"/>
    </source>
</evidence>
<dbReference type="OrthoDB" id="6123450at2759"/>
<evidence type="ECO:0000259" key="11">
    <source>
        <dbReference type="Pfam" id="PF00723"/>
    </source>
</evidence>
<dbReference type="PANTHER" id="PTHR31616:SF9">
    <property type="entry name" value="GLUCOAMYLASE, INTRACELLULAR SPORULATION-SPECIFIC"/>
    <property type="match status" value="1"/>
</dbReference>
<keyword evidence="13" id="KW-1185">Reference proteome</keyword>
<dbReference type="PANTHER" id="PTHR31616">
    <property type="entry name" value="TREHALASE"/>
    <property type="match status" value="1"/>
</dbReference>
<evidence type="ECO:0000256" key="8">
    <source>
        <dbReference type="ARBA" id="ARBA00033442"/>
    </source>
</evidence>
<keyword evidence="6" id="KW-0326">Glycosidase</keyword>
<keyword evidence="4 12" id="KW-0378">Hydrolase</keyword>
<dbReference type="RefSeq" id="XP_033671186.1">
    <property type="nucleotide sequence ID" value="XM_033811966.1"/>
</dbReference>
<evidence type="ECO:0000256" key="5">
    <source>
        <dbReference type="ARBA" id="ARBA00023277"/>
    </source>
</evidence>
<dbReference type="GO" id="GO:0000272">
    <property type="term" value="P:polysaccharide catabolic process"/>
    <property type="evidence" value="ECO:0007669"/>
    <property type="project" value="UniProtKB-KW"/>
</dbReference>
<gene>
    <name evidence="12" type="ORF">M409DRAFT_52030</name>
</gene>
<dbReference type="PRINTS" id="PR00736">
    <property type="entry name" value="GLHYDRLASE15"/>
</dbReference>
<dbReference type="AlphaFoldDB" id="A0A6A6CSN9"/>
<organism evidence="12 13">
    <name type="scientific">Zasmidium cellare ATCC 36951</name>
    <dbReference type="NCBI Taxonomy" id="1080233"/>
    <lineage>
        <taxon>Eukaryota</taxon>
        <taxon>Fungi</taxon>
        <taxon>Dikarya</taxon>
        <taxon>Ascomycota</taxon>
        <taxon>Pezizomycotina</taxon>
        <taxon>Dothideomycetes</taxon>
        <taxon>Dothideomycetidae</taxon>
        <taxon>Mycosphaerellales</taxon>
        <taxon>Mycosphaerellaceae</taxon>
        <taxon>Zasmidium</taxon>
    </lineage>
</organism>
<dbReference type="InterPro" id="IPR008928">
    <property type="entry name" value="6-hairpin_glycosidase_sf"/>
</dbReference>
<dbReference type="GeneID" id="54565238"/>